<feature type="transmembrane region" description="Helical" evidence="1">
    <location>
        <begin position="111"/>
        <end position="131"/>
    </location>
</feature>
<gene>
    <name evidence="2" type="ORF">QE404_002991</name>
</gene>
<evidence type="ECO:0000313" key="3">
    <source>
        <dbReference type="Proteomes" id="UP001225072"/>
    </source>
</evidence>
<feature type="transmembrane region" description="Helical" evidence="1">
    <location>
        <begin position="152"/>
        <end position="169"/>
    </location>
</feature>
<proteinExistence type="predicted"/>
<evidence type="ECO:0000256" key="1">
    <source>
        <dbReference type="SAM" id="Phobius"/>
    </source>
</evidence>
<organism evidence="2 3">
    <name type="scientific">Chryseobacterium camelliae</name>
    <dbReference type="NCBI Taxonomy" id="1265445"/>
    <lineage>
        <taxon>Bacteria</taxon>
        <taxon>Pseudomonadati</taxon>
        <taxon>Bacteroidota</taxon>
        <taxon>Flavobacteriia</taxon>
        <taxon>Flavobacteriales</taxon>
        <taxon>Weeksellaceae</taxon>
        <taxon>Chryseobacterium group</taxon>
        <taxon>Chryseobacterium</taxon>
    </lineage>
</organism>
<evidence type="ECO:0008006" key="4">
    <source>
        <dbReference type="Google" id="ProtNLM"/>
    </source>
</evidence>
<keyword evidence="1" id="KW-0472">Membrane</keyword>
<name>A0ABU0TLD1_9FLAO</name>
<keyword evidence="1" id="KW-0812">Transmembrane</keyword>
<comment type="caution">
    <text evidence="2">The sequence shown here is derived from an EMBL/GenBank/DDBJ whole genome shotgun (WGS) entry which is preliminary data.</text>
</comment>
<keyword evidence="1" id="KW-1133">Transmembrane helix</keyword>
<reference evidence="2 3" key="1">
    <citation type="submission" date="2023-07" db="EMBL/GenBank/DDBJ databases">
        <title>Functional and genomic diversity of the sorghum phyllosphere microbiome.</title>
        <authorList>
            <person name="Shade A."/>
        </authorList>
    </citation>
    <scope>NUCLEOTIDE SEQUENCE [LARGE SCALE GENOMIC DNA]</scope>
    <source>
        <strain evidence="2 3">SORGH_AS_1064</strain>
    </source>
</reference>
<keyword evidence="3" id="KW-1185">Reference proteome</keyword>
<sequence length="203" mass="24230">MRQEEILQIEQYLKKRKLSSQLYDEVLDHFIIQISENMDCEDISFQKAFYQVQLDWAYELEMVKADIFSFRKITRLEKNTLQLRFRNILISSLLISILAEWMSVRFPDTQFYVQIALLLTLTGFLIFNFAFRKMKFSDYIQLSFHPLLIRNIVLIFLCIGTRFFILPYLGVSKNLFGHIPMVFGLIVQIQLLYFNSKKINVLI</sequence>
<protein>
    <recommendedName>
        <fullName evidence="4">DUF1129 domain-containing protein</fullName>
    </recommendedName>
</protein>
<feature type="transmembrane region" description="Helical" evidence="1">
    <location>
        <begin position="81"/>
        <end position="99"/>
    </location>
</feature>
<feature type="transmembrane region" description="Helical" evidence="1">
    <location>
        <begin position="175"/>
        <end position="194"/>
    </location>
</feature>
<dbReference type="EMBL" id="JAUTAL010000001">
    <property type="protein sequence ID" value="MDQ1097844.1"/>
    <property type="molecule type" value="Genomic_DNA"/>
</dbReference>
<accession>A0ABU0TLD1</accession>
<evidence type="ECO:0000313" key="2">
    <source>
        <dbReference type="EMBL" id="MDQ1097844.1"/>
    </source>
</evidence>
<dbReference type="Proteomes" id="UP001225072">
    <property type="component" value="Unassembled WGS sequence"/>
</dbReference>